<dbReference type="AlphaFoldDB" id="A0A9P6MBH5"/>
<reference evidence="2" key="1">
    <citation type="journal article" date="2020" name="Fungal Divers.">
        <title>Resolving the Mortierellaceae phylogeny through synthesis of multi-gene phylogenetics and phylogenomics.</title>
        <authorList>
            <person name="Vandepol N."/>
            <person name="Liber J."/>
            <person name="Desiro A."/>
            <person name="Na H."/>
            <person name="Kennedy M."/>
            <person name="Barry K."/>
            <person name="Grigoriev I.V."/>
            <person name="Miller A.N."/>
            <person name="O'Donnell K."/>
            <person name="Stajich J.E."/>
            <person name="Bonito G."/>
        </authorList>
    </citation>
    <scope>NUCLEOTIDE SEQUENCE</scope>
    <source>
        <strain evidence="2">MES-2147</strain>
    </source>
</reference>
<proteinExistence type="predicted"/>
<name>A0A9P6MBH5_9FUNG</name>
<accession>A0A9P6MBH5</accession>
<organism evidence="2 3">
    <name type="scientific">Modicella reniformis</name>
    <dbReference type="NCBI Taxonomy" id="1440133"/>
    <lineage>
        <taxon>Eukaryota</taxon>
        <taxon>Fungi</taxon>
        <taxon>Fungi incertae sedis</taxon>
        <taxon>Mucoromycota</taxon>
        <taxon>Mortierellomycotina</taxon>
        <taxon>Mortierellomycetes</taxon>
        <taxon>Mortierellales</taxon>
        <taxon>Mortierellaceae</taxon>
        <taxon>Modicella</taxon>
    </lineage>
</organism>
<keyword evidence="3" id="KW-1185">Reference proteome</keyword>
<feature type="compositionally biased region" description="Polar residues" evidence="1">
    <location>
        <begin position="69"/>
        <end position="85"/>
    </location>
</feature>
<evidence type="ECO:0000313" key="3">
    <source>
        <dbReference type="Proteomes" id="UP000749646"/>
    </source>
</evidence>
<gene>
    <name evidence="2" type="ORF">BGZ65_005117</name>
</gene>
<evidence type="ECO:0000256" key="1">
    <source>
        <dbReference type="SAM" id="MobiDB-lite"/>
    </source>
</evidence>
<dbReference type="EMBL" id="JAAAHW010003193">
    <property type="protein sequence ID" value="KAF9987093.1"/>
    <property type="molecule type" value="Genomic_DNA"/>
</dbReference>
<dbReference type="Proteomes" id="UP000749646">
    <property type="component" value="Unassembled WGS sequence"/>
</dbReference>
<protein>
    <submittedName>
        <fullName evidence="2">Uncharacterized protein</fullName>
    </submittedName>
</protein>
<dbReference type="OrthoDB" id="2448991at2759"/>
<comment type="caution">
    <text evidence="2">The sequence shown here is derived from an EMBL/GenBank/DDBJ whole genome shotgun (WGS) entry which is preliminary data.</text>
</comment>
<evidence type="ECO:0000313" key="2">
    <source>
        <dbReference type="EMBL" id="KAF9987093.1"/>
    </source>
</evidence>
<sequence>MLPSWSPSFALVPTITPAIISTTTTTTIVTSVTTTTTNDTAYEGKGISNGYYHEGFVHGYYGSPMETVEAQQSRVKPRDTSQGNLNPAPEYYVGEEDIDPNATTGG</sequence>
<feature type="region of interest" description="Disordered" evidence="1">
    <location>
        <begin position="68"/>
        <end position="106"/>
    </location>
</feature>